<dbReference type="Gene3D" id="3.30.1370.50">
    <property type="entry name" value="R3H-like domain"/>
    <property type="match status" value="1"/>
</dbReference>
<keyword evidence="6" id="KW-1185">Reference proteome</keyword>
<accession>A0A250X6H7</accession>
<gene>
    <name evidence="5" type="ORF">CEUSTIGMA_g6121.t1</name>
</gene>
<dbReference type="AlphaFoldDB" id="A0A250X6H7"/>
<name>A0A250X6H7_9CHLO</name>
<protein>
    <recommendedName>
        <fullName evidence="7">R3H domain-containing protein</fullName>
    </recommendedName>
</protein>
<feature type="region of interest" description="Disordered" evidence="2">
    <location>
        <begin position="25"/>
        <end position="51"/>
    </location>
</feature>
<dbReference type="InterPro" id="IPR036867">
    <property type="entry name" value="R3H_dom_sf"/>
</dbReference>
<dbReference type="EMBL" id="BEGY01000034">
    <property type="protein sequence ID" value="GAX78683.1"/>
    <property type="molecule type" value="Genomic_DNA"/>
</dbReference>
<evidence type="ECO:0000313" key="5">
    <source>
        <dbReference type="EMBL" id="GAX78683.1"/>
    </source>
</evidence>
<dbReference type="PANTHER" id="PTHR15672">
    <property type="entry name" value="CAMP-REGULATED PHOSPHOPROTEIN 21 RELATED R3H DOMAIN CONTAINING PROTEIN"/>
    <property type="match status" value="1"/>
</dbReference>
<feature type="region of interest" description="Disordered" evidence="2">
    <location>
        <begin position="152"/>
        <end position="200"/>
    </location>
</feature>
<evidence type="ECO:0000313" key="6">
    <source>
        <dbReference type="Proteomes" id="UP000232323"/>
    </source>
</evidence>
<feature type="compositionally biased region" description="Gly residues" evidence="2">
    <location>
        <begin position="507"/>
        <end position="526"/>
    </location>
</feature>
<evidence type="ECO:0000259" key="4">
    <source>
        <dbReference type="PROSITE" id="PS51673"/>
    </source>
</evidence>
<evidence type="ECO:0008006" key="7">
    <source>
        <dbReference type="Google" id="ProtNLM"/>
    </source>
</evidence>
<organism evidence="5 6">
    <name type="scientific">Chlamydomonas eustigma</name>
    <dbReference type="NCBI Taxonomy" id="1157962"/>
    <lineage>
        <taxon>Eukaryota</taxon>
        <taxon>Viridiplantae</taxon>
        <taxon>Chlorophyta</taxon>
        <taxon>core chlorophytes</taxon>
        <taxon>Chlorophyceae</taxon>
        <taxon>CS clade</taxon>
        <taxon>Chlamydomonadales</taxon>
        <taxon>Chlamydomonadaceae</taxon>
        <taxon>Chlamydomonas</taxon>
    </lineage>
</organism>
<feature type="region of interest" description="Disordered" evidence="2">
    <location>
        <begin position="321"/>
        <end position="375"/>
    </location>
</feature>
<feature type="domain" description="SUZ" evidence="4">
    <location>
        <begin position="135"/>
        <end position="212"/>
    </location>
</feature>
<feature type="region of interest" description="Disordered" evidence="2">
    <location>
        <begin position="254"/>
        <end position="296"/>
    </location>
</feature>
<dbReference type="InterPro" id="IPR001374">
    <property type="entry name" value="R3H_dom"/>
</dbReference>
<evidence type="ECO:0000256" key="1">
    <source>
        <dbReference type="ARBA" id="ARBA00022553"/>
    </source>
</evidence>
<feature type="compositionally biased region" description="Low complexity" evidence="2">
    <location>
        <begin position="497"/>
        <end position="506"/>
    </location>
</feature>
<comment type="caution">
    <text evidence="5">The sequence shown here is derived from an EMBL/GenBank/DDBJ whole genome shotgun (WGS) entry which is preliminary data.</text>
</comment>
<dbReference type="PROSITE" id="PS51061">
    <property type="entry name" value="R3H"/>
    <property type="match status" value="1"/>
</dbReference>
<evidence type="ECO:0000259" key="3">
    <source>
        <dbReference type="PROSITE" id="PS51061"/>
    </source>
</evidence>
<proteinExistence type="predicted"/>
<feature type="region of interest" description="Disordered" evidence="2">
    <location>
        <begin position="497"/>
        <end position="563"/>
    </location>
</feature>
<dbReference type="SUPFAM" id="SSF82708">
    <property type="entry name" value="R3H domain"/>
    <property type="match status" value="1"/>
</dbReference>
<dbReference type="PANTHER" id="PTHR15672:SF8">
    <property type="entry name" value="PROTEIN ENCORE"/>
    <property type="match status" value="1"/>
</dbReference>
<keyword evidence="1" id="KW-0597">Phosphoprotein</keyword>
<feature type="domain" description="R3H" evidence="3">
    <location>
        <begin position="67"/>
        <end position="133"/>
    </location>
</feature>
<feature type="compositionally biased region" description="Basic and acidic residues" evidence="2">
    <location>
        <begin position="277"/>
        <end position="296"/>
    </location>
</feature>
<dbReference type="InterPro" id="IPR051937">
    <property type="entry name" value="R3H_domain_containing"/>
</dbReference>
<dbReference type="Proteomes" id="UP000232323">
    <property type="component" value="Unassembled WGS sequence"/>
</dbReference>
<dbReference type="Pfam" id="PF12752">
    <property type="entry name" value="SUZ"/>
    <property type="match status" value="1"/>
</dbReference>
<feature type="compositionally biased region" description="Polar residues" evidence="2">
    <location>
        <begin position="350"/>
        <end position="362"/>
    </location>
</feature>
<dbReference type="GO" id="GO:0003676">
    <property type="term" value="F:nucleic acid binding"/>
    <property type="evidence" value="ECO:0007669"/>
    <property type="project" value="UniProtKB-UniRule"/>
</dbReference>
<dbReference type="CDD" id="cd02642">
    <property type="entry name" value="R3H_encore_like"/>
    <property type="match status" value="1"/>
</dbReference>
<feature type="compositionally biased region" description="Low complexity" evidence="2">
    <location>
        <begin position="178"/>
        <end position="192"/>
    </location>
</feature>
<dbReference type="PROSITE" id="PS51673">
    <property type="entry name" value="SUZ"/>
    <property type="match status" value="1"/>
</dbReference>
<dbReference type="InterPro" id="IPR024771">
    <property type="entry name" value="SUZ"/>
</dbReference>
<sequence>MASSSNEEQTWEETPIKELQKLQIKADEPQQLNSETFPVDDDNKSSSFPEAEVDSAVLEALTTTAERKTVFELEDMVIDFIGDTSRDILEFSPSLGTFQKMLAHRVAQAYGLQTSTVDYEEGPGRVVGTRTQYTRLRKVKLSKLDANAAMAERVADRSGNGGPAPSKILRRPQGPEHGGLSPSSQPGSSAPSIKEREEDYHRARERIIGPAGIAEPPMMADLTGMNQAGTSGNLPSSPFSTIGGNRMGGYGGRGAGISGPPYSGRESGGRGRGRKAVLRDKDRELQDPDYMRRDGHGGVYDPRFFGGYPEGYQDFSRQPMHPWGGMPQPYRTMSSGNFPPPPPPLAKGSQPHSPQYPNSPVQSGMPMLRQGSGGTFLGSPGGMPMSPYPIPGYPGTMGYPTGMPVPHQAMYAAAAQGMGYPYPGIPMTGGGPQGPFPMYPGAYAMYPSTMTSMPMQPGARPMPGMEQMYFSGVAMPYGGITGSGGYMPMMGNPLQSAGVSSGDSGAPAGGGKPQGRGYGGGGGGSSGTSTTSSGGKPGPMPPQHDSLGPSQAHGNHSKIRHGH</sequence>
<reference evidence="5 6" key="1">
    <citation type="submission" date="2017-08" db="EMBL/GenBank/DDBJ databases">
        <title>Acidophilic green algal genome provides insights into adaptation to an acidic environment.</title>
        <authorList>
            <person name="Hirooka S."/>
            <person name="Hirose Y."/>
            <person name="Kanesaki Y."/>
            <person name="Higuchi S."/>
            <person name="Fujiwara T."/>
            <person name="Onuma R."/>
            <person name="Era A."/>
            <person name="Ohbayashi R."/>
            <person name="Uzuka A."/>
            <person name="Nozaki H."/>
            <person name="Yoshikawa H."/>
            <person name="Miyagishima S.Y."/>
        </authorList>
    </citation>
    <scope>NUCLEOTIDE SEQUENCE [LARGE SCALE GENOMIC DNA]</scope>
    <source>
        <strain evidence="5 6">NIES-2499</strain>
    </source>
</reference>
<evidence type="ECO:0000256" key="2">
    <source>
        <dbReference type="SAM" id="MobiDB-lite"/>
    </source>
</evidence>
<dbReference type="STRING" id="1157962.A0A250X6H7"/>
<dbReference type="OrthoDB" id="544803at2759"/>